<dbReference type="InterPro" id="IPR020843">
    <property type="entry name" value="ER"/>
</dbReference>
<organism evidence="12 13">
    <name type="scientific">Asanoa ferruginea</name>
    <dbReference type="NCBI Taxonomy" id="53367"/>
    <lineage>
        <taxon>Bacteria</taxon>
        <taxon>Bacillati</taxon>
        <taxon>Actinomycetota</taxon>
        <taxon>Actinomycetes</taxon>
        <taxon>Micromonosporales</taxon>
        <taxon>Micromonosporaceae</taxon>
        <taxon>Asanoa</taxon>
    </lineage>
</organism>
<dbReference type="GO" id="GO:0141148">
    <property type="term" value="F:enoyl-[acyl-carrier-protein] reductase (NADPH) activity"/>
    <property type="evidence" value="ECO:0007669"/>
    <property type="project" value="UniProtKB-EC"/>
</dbReference>
<dbReference type="PANTHER" id="PTHR43981">
    <property type="entry name" value="ENOYL-[ACYL-CARRIER-PROTEIN] REDUCTASE, MITOCHONDRIAL"/>
    <property type="match status" value="1"/>
</dbReference>
<dbReference type="Proteomes" id="UP000256913">
    <property type="component" value="Unassembled WGS sequence"/>
</dbReference>
<keyword evidence="5" id="KW-0809">Transit peptide</keyword>
<evidence type="ECO:0000313" key="12">
    <source>
        <dbReference type="EMBL" id="REG01143.1"/>
    </source>
</evidence>
<evidence type="ECO:0000313" key="13">
    <source>
        <dbReference type="Proteomes" id="UP000256913"/>
    </source>
</evidence>
<keyword evidence="8" id="KW-0275">Fatty acid biosynthesis</keyword>
<dbReference type="InterPro" id="IPR036291">
    <property type="entry name" value="NAD(P)-bd_dom_sf"/>
</dbReference>
<evidence type="ECO:0000256" key="2">
    <source>
        <dbReference type="ARBA" id="ARBA00022516"/>
    </source>
</evidence>
<dbReference type="SUPFAM" id="SSF51735">
    <property type="entry name" value="NAD(P)-binding Rossmann-fold domains"/>
    <property type="match status" value="1"/>
</dbReference>
<dbReference type="SMART" id="SM00829">
    <property type="entry name" value="PKS_ER"/>
    <property type="match status" value="1"/>
</dbReference>
<evidence type="ECO:0000256" key="1">
    <source>
        <dbReference type="ARBA" id="ARBA00010371"/>
    </source>
</evidence>
<dbReference type="CDD" id="cd05282">
    <property type="entry name" value="ETR_like"/>
    <property type="match status" value="1"/>
</dbReference>
<dbReference type="Gene3D" id="3.90.180.10">
    <property type="entry name" value="Medium-chain alcohol dehydrogenases, catalytic domain"/>
    <property type="match status" value="1"/>
</dbReference>
<gene>
    <name evidence="12" type="ORF">DFJ67_7220</name>
</gene>
<keyword evidence="2" id="KW-0444">Lipid biosynthesis</keyword>
<dbReference type="InterPro" id="IPR013154">
    <property type="entry name" value="ADH-like_N"/>
</dbReference>
<name>A0A3D9ZX64_9ACTN</name>
<dbReference type="RefSeq" id="WP_116073192.1">
    <property type="nucleotide sequence ID" value="NZ_BONB01000008.1"/>
</dbReference>
<comment type="similarity">
    <text evidence="1">Belongs to the zinc-containing alcohol dehydrogenase family. Quinone oxidoreductase subfamily.</text>
</comment>
<evidence type="ECO:0000256" key="6">
    <source>
        <dbReference type="ARBA" id="ARBA00023002"/>
    </source>
</evidence>
<evidence type="ECO:0000256" key="7">
    <source>
        <dbReference type="ARBA" id="ARBA00023098"/>
    </source>
</evidence>
<dbReference type="AlphaFoldDB" id="A0A3D9ZX64"/>
<evidence type="ECO:0000256" key="10">
    <source>
        <dbReference type="ARBA" id="ARBA00048843"/>
    </source>
</evidence>
<reference evidence="12 13" key="1">
    <citation type="submission" date="2018-08" db="EMBL/GenBank/DDBJ databases">
        <title>Sequencing the genomes of 1000 actinobacteria strains.</title>
        <authorList>
            <person name="Klenk H.-P."/>
        </authorList>
    </citation>
    <scope>NUCLEOTIDE SEQUENCE [LARGE SCALE GENOMIC DNA]</scope>
    <source>
        <strain evidence="12 13">DSM 44099</strain>
    </source>
</reference>
<evidence type="ECO:0000256" key="9">
    <source>
        <dbReference type="ARBA" id="ARBA00038963"/>
    </source>
</evidence>
<dbReference type="EC" id="1.3.1.104" evidence="9"/>
<dbReference type="Pfam" id="PF13602">
    <property type="entry name" value="ADH_zinc_N_2"/>
    <property type="match status" value="1"/>
</dbReference>
<dbReference type="OrthoDB" id="4190732at2"/>
<evidence type="ECO:0000256" key="5">
    <source>
        <dbReference type="ARBA" id="ARBA00022946"/>
    </source>
</evidence>
<dbReference type="GO" id="GO:0006633">
    <property type="term" value="P:fatty acid biosynthetic process"/>
    <property type="evidence" value="ECO:0007669"/>
    <property type="project" value="UniProtKB-KW"/>
</dbReference>
<evidence type="ECO:0000256" key="8">
    <source>
        <dbReference type="ARBA" id="ARBA00023160"/>
    </source>
</evidence>
<protein>
    <recommendedName>
        <fullName evidence="9">enoyl-[acyl-carrier-protein] reductase</fullName>
        <ecNumber evidence="9">1.3.1.104</ecNumber>
    </recommendedName>
</protein>
<dbReference type="Gene3D" id="3.40.50.720">
    <property type="entry name" value="NAD(P)-binding Rossmann-like Domain"/>
    <property type="match status" value="1"/>
</dbReference>
<sequence>MRALRYDQFGDAEQMLKLVDLPEPGAPGAGEVLVDVLYAPLNFHDLLRIGGYFAPPSLPAVAGNEGVARVAAVGDGVDNVAPGDIVVLPLLLGTWRERLIAPAAGLAPLPDGDLQQYSMLGSNTPTAGLALSQYVPLAKGDWVAQSSGNGGVGRNVIALAKHRGFRTVSIVRRPEVVDELVAAGADAVVVDGPDTVAQMSAAVGQAPVRLAIESVGGQIAEKLIDLLAPGGTLVRYSATDQLDGKGADVEFLSTATMDFPTKVAPIIAEAVPLVTSGALRVPIEAVYDLADIKPAIAHLKRGGKILLRVG</sequence>
<keyword evidence="3" id="KW-0276">Fatty acid metabolism</keyword>
<dbReference type="SUPFAM" id="SSF50129">
    <property type="entry name" value="GroES-like"/>
    <property type="match status" value="1"/>
</dbReference>
<comment type="catalytic activity">
    <reaction evidence="10">
        <text>a 2,3-saturated acyl-[ACP] + NADP(+) = a (2E)-enoyl-[ACP] + NADPH + H(+)</text>
        <dbReference type="Rhea" id="RHEA:22564"/>
        <dbReference type="Rhea" id="RHEA-COMP:9925"/>
        <dbReference type="Rhea" id="RHEA-COMP:9926"/>
        <dbReference type="ChEBI" id="CHEBI:15378"/>
        <dbReference type="ChEBI" id="CHEBI:57783"/>
        <dbReference type="ChEBI" id="CHEBI:58349"/>
        <dbReference type="ChEBI" id="CHEBI:78784"/>
        <dbReference type="ChEBI" id="CHEBI:78785"/>
        <dbReference type="EC" id="1.3.1.104"/>
    </reaction>
</comment>
<keyword evidence="6" id="KW-0560">Oxidoreductase</keyword>
<dbReference type="InterPro" id="IPR011032">
    <property type="entry name" value="GroES-like_sf"/>
</dbReference>
<comment type="caution">
    <text evidence="12">The sequence shown here is derived from an EMBL/GenBank/DDBJ whole genome shotgun (WGS) entry which is preliminary data.</text>
</comment>
<accession>A0A3D9ZX64</accession>
<evidence type="ECO:0000259" key="11">
    <source>
        <dbReference type="SMART" id="SM00829"/>
    </source>
</evidence>
<evidence type="ECO:0000256" key="3">
    <source>
        <dbReference type="ARBA" id="ARBA00022832"/>
    </source>
</evidence>
<keyword evidence="13" id="KW-1185">Reference proteome</keyword>
<keyword evidence="7" id="KW-0443">Lipid metabolism</keyword>
<dbReference type="PANTHER" id="PTHR43981:SF2">
    <property type="entry name" value="ENOYL-[ACYL-CARRIER-PROTEIN] REDUCTASE, MITOCHONDRIAL"/>
    <property type="match status" value="1"/>
</dbReference>
<keyword evidence="4" id="KW-0521">NADP</keyword>
<dbReference type="InterPro" id="IPR051034">
    <property type="entry name" value="Mito_Enoyl-ACP_Reductase"/>
</dbReference>
<proteinExistence type="inferred from homology"/>
<feature type="domain" description="Enoyl reductase (ER)" evidence="11">
    <location>
        <begin position="10"/>
        <end position="307"/>
    </location>
</feature>
<dbReference type="EMBL" id="QUMQ01000001">
    <property type="protein sequence ID" value="REG01143.1"/>
    <property type="molecule type" value="Genomic_DNA"/>
</dbReference>
<evidence type="ECO:0000256" key="4">
    <source>
        <dbReference type="ARBA" id="ARBA00022857"/>
    </source>
</evidence>
<dbReference type="Pfam" id="PF08240">
    <property type="entry name" value="ADH_N"/>
    <property type="match status" value="1"/>
</dbReference>